<evidence type="ECO:0000256" key="6">
    <source>
        <dbReference type="PIRSR" id="PIRSR604450-51"/>
    </source>
</evidence>
<feature type="domain" description="Threonine synthase N-terminal" evidence="8">
    <location>
        <begin position="2"/>
        <end position="79"/>
    </location>
</feature>
<keyword evidence="3 6" id="KW-0663">Pyridoxal phosphate</keyword>
<dbReference type="PANTHER" id="PTHR42690">
    <property type="entry name" value="THREONINE SYNTHASE FAMILY MEMBER"/>
    <property type="match status" value="1"/>
</dbReference>
<dbReference type="GO" id="GO:0004795">
    <property type="term" value="F:threonine synthase activity"/>
    <property type="evidence" value="ECO:0007669"/>
    <property type="project" value="UniProtKB-UniRule"/>
</dbReference>
<keyword evidence="10" id="KW-1185">Reference proteome</keyword>
<dbReference type="InterPro" id="IPR029144">
    <property type="entry name" value="Thr_synth_N"/>
</dbReference>
<comment type="similarity">
    <text evidence="2">Belongs to the threonine synthase family.</text>
</comment>
<accession>A0A3P3W1B3</accession>
<comment type="cofactor">
    <cofactor evidence="1 6">
        <name>pyridoxal 5'-phosphate</name>
        <dbReference type="ChEBI" id="CHEBI:597326"/>
    </cofactor>
</comment>
<name>A0A3P3W1B3_9MICO</name>
<organism evidence="9 10">
    <name type="scientific">Gulosibacter macacae</name>
    <dbReference type="NCBI Taxonomy" id="2488791"/>
    <lineage>
        <taxon>Bacteria</taxon>
        <taxon>Bacillati</taxon>
        <taxon>Actinomycetota</taxon>
        <taxon>Actinomycetes</taxon>
        <taxon>Micrococcales</taxon>
        <taxon>Microbacteriaceae</taxon>
        <taxon>Gulosibacter</taxon>
    </lineage>
</organism>
<comment type="caution">
    <text evidence="9">The sequence shown here is derived from an EMBL/GenBank/DDBJ whole genome shotgun (WGS) entry which is preliminary data.</text>
</comment>
<dbReference type="NCBIfam" id="TIGR00260">
    <property type="entry name" value="thrC"/>
    <property type="match status" value="1"/>
</dbReference>
<dbReference type="OrthoDB" id="9778118at2"/>
<evidence type="ECO:0000256" key="2">
    <source>
        <dbReference type="ARBA" id="ARBA00005517"/>
    </source>
</evidence>
<dbReference type="PANTHER" id="PTHR42690:SF1">
    <property type="entry name" value="THREONINE SYNTHASE-LIKE 2"/>
    <property type="match status" value="1"/>
</dbReference>
<dbReference type="SUPFAM" id="SSF53686">
    <property type="entry name" value="Tryptophan synthase beta subunit-like PLP-dependent enzymes"/>
    <property type="match status" value="1"/>
</dbReference>
<evidence type="ECO:0000256" key="5">
    <source>
        <dbReference type="NCBIfam" id="TIGR00260"/>
    </source>
</evidence>
<dbReference type="CDD" id="cd01560">
    <property type="entry name" value="Thr-synth_2"/>
    <property type="match status" value="1"/>
</dbReference>
<evidence type="ECO:0000256" key="1">
    <source>
        <dbReference type="ARBA" id="ARBA00001933"/>
    </source>
</evidence>
<dbReference type="Proteomes" id="UP000274391">
    <property type="component" value="Unassembled WGS sequence"/>
</dbReference>
<dbReference type="AlphaFoldDB" id="A0A3P3W1B3"/>
<dbReference type="InterPro" id="IPR051166">
    <property type="entry name" value="Threonine_Synthase"/>
</dbReference>
<proteinExistence type="inferred from homology"/>
<dbReference type="InterPro" id="IPR037158">
    <property type="entry name" value="Thr_synth_N_sf"/>
</dbReference>
<evidence type="ECO:0000259" key="7">
    <source>
        <dbReference type="Pfam" id="PF00291"/>
    </source>
</evidence>
<reference evidence="9 10" key="1">
    <citation type="submission" date="2018-11" db="EMBL/GenBank/DDBJ databases">
        <title>YIM 102482-1 draft genome.</title>
        <authorList>
            <person name="Li G."/>
            <person name="Jiang Y."/>
        </authorList>
    </citation>
    <scope>NUCLEOTIDE SEQUENCE [LARGE SCALE GENOMIC DNA]</scope>
    <source>
        <strain evidence="9 10">YIM 102482-1</strain>
    </source>
</reference>
<evidence type="ECO:0000256" key="3">
    <source>
        <dbReference type="ARBA" id="ARBA00022898"/>
    </source>
</evidence>
<dbReference type="Pfam" id="PF00291">
    <property type="entry name" value="PALP"/>
    <property type="match status" value="1"/>
</dbReference>
<dbReference type="EMBL" id="RQVS01000002">
    <property type="protein sequence ID" value="RRJ88287.1"/>
    <property type="molecule type" value="Genomic_DNA"/>
</dbReference>
<dbReference type="Gene3D" id="3.90.1380.10">
    <property type="entry name" value="Threonine synthase, N-terminal domain"/>
    <property type="match status" value="1"/>
</dbReference>
<feature type="domain" description="Tryptophan synthase beta chain-like PALP" evidence="7">
    <location>
        <begin position="107"/>
        <end position="351"/>
    </location>
</feature>
<dbReference type="InterPro" id="IPR036052">
    <property type="entry name" value="TrpB-like_PALP_sf"/>
</dbReference>
<gene>
    <name evidence="9" type="ORF">EG850_02265</name>
</gene>
<dbReference type="RefSeq" id="WP_124969422.1">
    <property type="nucleotide sequence ID" value="NZ_RQVS01000002.1"/>
</dbReference>
<dbReference type="Pfam" id="PF24857">
    <property type="entry name" value="THR4_C"/>
    <property type="match status" value="1"/>
</dbReference>
<evidence type="ECO:0000313" key="9">
    <source>
        <dbReference type="EMBL" id="RRJ88287.1"/>
    </source>
</evidence>
<evidence type="ECO:0000313" key="10">
    <source>
        <dbReference type="Proteomes" id="UP000274391"/>
    </source>
</evidence>
<dbReference type="GO" id="GO:0009088">
    <property type="term" value="P:threonine biosynthetic process"/>
    <property type="evidence" value="ECO:0007669"/>
    <property type="project" value="UniProtKB-UniRule"/>
</dbReference>
<sequence>MQFISTRGGTEPKDYCEVLLEGLAADGGLVVPEYLPEVSAETFESWRALSYPELATEVIGLFATDIPRDELARMCASAYDASRFPNRAIVPLRDIGAGMTLVGLSEGPTLAFKDMAMQFLGEAIEYALGREDRVLNVLGATSGDTGSAAEHALHGRDRVSVFMLSPQGRMSPFQRAQMYSLLDDNIHNIAIEGVFDDCQHLVKQLSEDLEFKNEFNLGAVNSINFGRISAQIVYYVWAWLRASDGVDAADRADFKVSFAVPSGNFGNILSGFYASKLGVPVERLVLASNENNVLDEFFRTGWYRPRSAANTLATSSPSMDVSKASNLERFVFELVGRDPARVAEAWRELAAQGAIDFTVEQLRFADEFRIVSGTSTHADRLATIHEVAEREGVLIDPHTADGVHVAADFVEEGVPMLVLETAKPEKFAATMAEALGRELEPSAEHQELLDAPQRVLNMPNDEDALRLFIAEHALS</sequence>
<evidence type="ECO:0000256" key="4">
    <source>
        <dbReference type="ARBA" id="ARBA00023239"/>
    </source>
</evidence>
<protein>
    <recommendedName>
        <fullName evidence="5">Threonine synthase</fullName>
        <ecNumber evidence="5">4.2.3.1</ecNumber>
    </recommendedName>
</protein>
<dbReference type="InterPro" id="IPR001926">
    <property type="entry name" value="TrpB-like_PALP"/>
</dbReference>
<feature type="modified residue" description="N6-(pyridoxal phosphate)lysine" evidence="6">
    <location>
        <position position="113"/>
    </location>
</feature>
<dbReference type="InterPro" id="IPR004450">
    <property type="entry name" value="Thr_synthase-like"/>
</dbReference>
<dbReference type="Gene3D" id="3.40.50.1100">
    <property type="match status" value="2"/>
</dbReference>
<evidence type="ECO:0000259" key="8">
    <source>
        <dbReference type="Pfam" id="PF14821"/>
    </source>
</evidence>
<dbReference type="Pfam" id="PF14821">
    <property type="entry name" value="Thr_synth_N"/>
    <property type="match status" value="1"/>
</dbReference>
<dbReference type="EC" id="4.2.3.1" evidence="5"/>
<keyword evidence="4 9" id="KW-0456">Lyase</keyword>